<dbReference type="KEGG" id="minf:MESINF_1005"/>
<dbReference type="EMBL" id="LS974202">
    <property type="protein sequence ID" value="SSC12454.1"/>
    <property type="molecule type" value="Genomic_DNA"/>
</dbReference>
<evidence type="ECO:0000313" key="3">
    <source>
        <dbReference type="Proteomes" id="UP000250796"/>
    </source>
</evidence>
<evidence type="ECO:0000259" key="1">
    <source>
        <dbReference type="Pfam" id="PF01208"/>
    </source>
</evidence>
<dbReference type="InterPro" id="IPR000257">
    <property type="entry name" value="Uroporphyrinogen_deCOase"/>
</dbReference>
<protein>
    <recommendedName>
        <fullName evidence="1">Uroporphyrinogen decarboxylase (URO-D) domain-containing protein</fullName>
    </recommendedName>
</protein>
<dbReference type="SUPFAM" id="SSF51726">
    <property type="entry name" value="UROD/MetE-like"/>
    <property type="match status" value="1"/>
</dbReference>
<keyword evidence="3" id="KW-1185">Reference proteome</keyword>
<dbReference type="AlphaFoldDB" id="A0A7Z7LEC1"/>
<sequence>MFRELDHYKPDIDKTIAMMEKTYEDALSHSGGNVTIRALPGCDVEHYSRLDLTRYNYRDDIGLYARDLCGLMSESFEKRRAVDDNMIPSVSPVLGIGDYSAFVCGDIEFHKDTSWSKPVLGEIKDFRRLPEIGTSFWYGNFLDICEEILKLSSGAGIPFMKGFFSPLDLAAALRGEAIYTDFYESPEELHELLNYCADATIKFAEDVYALARRYLSGSKYGMWLIDECIYMSEDIACMISPRLYRKFCAPYTQRVIDHFGTGHMHCHSRALYLVKEICSLEKVASLWIATDPNQPRPIDNIGRLVEDSRGVCLAIDCDSFDEIVANMETMKRGNVSICLPVEGVEEAVRVTEEFEKL</sequence>
<gene>
    <name evidence="2" type="ORF">MESINF_1005</name>
</gene>
<dbReference type="InterPro" id="IPR038071">
    <property type="entry name" value="UROD/MetE-like_sf"/>
</dbReference>
<evidence type="ECO:0000313" key="2">
    <source>
        <dbReference type="EMBL" id="SSC12454.1"/>
    </source>
</evidence>
<reference evidence="2 3" key="1">
    <citation type="submission" date="2017-01" db="EMBL/GenBank/DDBJ databases">
        <authorList>
            <person name="Erauso G."/>
        </authorList>
    </citation>
    <scope>NUCLEOTIDE SEQUENCE [LARGE SCALE GENOMIC DNA]</scope>
    <source>
        <strain evidence="2">MESINF1</strain>
    </source>
</reference>
<organism evidence="2 3">
    <name type="scientific">Mesotoga infera</name>
    <dbReference type="NCBI Taxonomy" id="1236046"/>
    <lineage>
        <taxon>Bacteria</taxon>
        <taxon>Thermotogati</taxon>
        <taxon>Thermotogota</taxon>
        <taxon>Thermotogae</taxon>
        <taxon>Kosmotogales</taxon>
        <taxon>Kosmotogaceae</taxon>
        <taxon>Mesotoga</taxon>
    </lineage>
</organism>
<name>A0A7Z7LEC1_9BACT</name>
<dbReference type="GO" id="GO:0006779">
    <property type="term" value="P:porphyrin-containing compound biosynthetic process"/>
    <property type="evidence" value="ECO:0007669"/>
    <property type="project" value="InterPro"/>
</dbReference>
<accession>A0A7Z7LEC1</accession>
<dbReference type="Proteomes" id="UP000250796">
    <property type="component" value="Chromosome MESINF"/>
</dbReference>
<dbReference type="GO" id="GO:0004853">
    <property type="term" value="F:uroporphyrinogen decarboxylase activity"/>
    <property type="evidence" value="ECO:0007669"/>
    <property type="project" value="InterPro"/>
</dbReference>
<dbReference type="Gene3D" id="3.20.20.210">
    <property type="match status" value="1"/>
</dbReference>
<feature type="domain" description="Uroporphyrinogen decarboxylase (URO-D)" evidence="1">
    <location>
        <begin position="115"/>
        <end position="263"/>
    </location>
</feature>
<dbReference type="RefSeq" id="WP_169698773.1">
    <property type="nucleotide sequence ID" value="NZ_LS974202.1"/>
</dbReference>
<proteinExistence type="predicted"/>
<dbReference type="Pfam" id="PF01208">
    <property type="entry name" value="URO-D"/>
    <property type="match status" value="1"/>
</dbReference>